<reference evidence="12" key="1">
    <citation type="submission" date="2024-04" db="UniProtKB">
        <authorList>
            <consortium name="EnsemblMetazoa"/>
        </authorList>
    </citation>
    <scope>IDENTIFICATION</scope>
    <source>
        <strain evidence="12">EBRO</strain>
    </source>
</reference>
<dbReference type="GO" id="GO:0045087">
    <property type="term" value="P:innate immune response"/>
    <property type="evidence" value="ECO:0007669"/>
    <property type="project" value="UniProtKB-KW"/>
</dbReference>
<evidence type="ECO:0000256" key="6">
    <source>
        <dbReference type="ARBA" id="ARBA00023157"/>
    </source>
</evidence>
<dbReference type="PROSITE" id="PS00135">
    <property type="entry name" value="TRYPSIN_SER"/>
    <property type="match status" value="1"/>
</dbReference>
<protein>
    <recommendedName>
        <fullName evidence="11">Peptidase S1 domain-containing protein</fullName>
    </recommendedName>
</protein>
<dbReference type="PRINTS" id="PR00722">
    <property type="entry name" value="CHYMOTRYPSIN"/>
</dbReference>
<accession>A0AAG5CU27</accession>
<dbReference type="InterPro" id="IPR033116">
    <property type="entry name" value="TRYPSIN_SER"/>
</dbReference>
<evidence type="ECO:0000259" key="11">
    <source>
        <dbReference type="PROSITE" id="PS50240"/>
    </source>
</evidence>
<evidence type="ECO:0000256" key="9">
    <source>
        <dbReference type="RuleBase" id="RU363034"/>
    </source>
</evidence>
<dbReference type="InterPro" id="IPR043504">
    <property type="entry name" value="Peptidase_S1_PA_chymotrypsin"/>
</dbReference>
<evidence type="ECO:0000313" key="12">
    <source>
        <dbReference type="EnsemblMetazoa" id="ENSAATROPP002331"/>
    </source>
</evidence>
<keyword evidence="13" id="KW-1185">Reference proteome</keyword>
<keyword evidence="3" id="KW-0399">Innate immunity</keyword>
<organism evidence="12 13">
    <name type="scientific">Anopheles atroparvus</name>
    <name type="common">European mosquito</name>
    <dbReference type="NCBI Taxonomy" id="41427"/>
    <lineage>
        <taxon>Eukaryota</taxon>
        <taxon>Metazoa</taxon>
        <taxon>Ecdysozoa</taxon>
        <taxon>Arthropoda</taxon>
        <taxon>Hexapoda</taxon>
        <taxon>Insecta</taxon>
        <taxon>Pterygota</taxon>
        <taxon>Neoptera</taxon>
        <taxon>Endopterygota</taxon>
        <taxon>Diptera</taxon>
        <taxon>Nematocera</taxon>
        <taxon>Culicoidea</taxon>
        <taxon>Culicidae</taxon>
        <taxon>Anophelinae</taxon>
        <taxon>Anopheles</taxon>
    </lineage>
</organism>
<dbReference type="SMART" id="SM00020">
    <property type="entry name" value="Tryp_SPc"/>
    <property type="match status" value="1"/>
</dbReference>
<comment type="subcellular location">
    <subcellularLocation>
        <location evidence="1">Secreted</location>
    </subcellularLocation>
</comment>
<dbReference type="InterPro" id="IPR001314">
    <property type="entry name" value="Peptidase_S1A"/>
</dbReference>
<dbReference type="EnsemblMetazoa" id="ENSAATROPT002431">
    <property type="protein sequence ID" value="ENSAATROPP002331"/>
    <property type="gene ID" value="ENSAATROPG001911"/>
</dbReference>
<evidence type="ECO:0000256" key="2">
    <source>
        <dbReference type="ARBA" id="ARBA00022525"/>
    </source>
</evidence>
<evidence type="ECO:0000256" key="8">
    <source>
        <dbReference type="ARBA" id="ARBA00024195"/>
    </source>
</evidence>
<dbReference type="GO" id="GO:0004252">
    <property type="term" value="F:serine-type endopeptidase activity"/>
    <property type="evidence" value="ECO:0007669"/>
    <property type="project" value="InterPro"/>
</dbReference>
<dbReference type="PROSITE" id="PS00134">
    <property type="entry name" value="TRYPSIN_HIS"/>
    <property type="match status" value="1"/>
</dbReference>
<dbReference type="Proteomes" id="UP000075880">
    <property type="component" value="Unassembled WGS sequence"/>
</dbReference>
<feature type="domain" description="Peptidase S1" evidence="11">
    <location>
        <begin position="73"/>
        <end position="316"/>
    </location>
</feature>
<evidence type="ECO:0000256" key="4">
    <source>
        <dbReference type="ARBA" id="ARBA00022729"/>
    </source>
</evidence>
<dbReference type="Gene3D" id="2.40.10.10">
    <property type="entry name" value="Trypsin-like serine proteases"/>
    <property type="match status" value="1"/>
</dbReference>
<dbReference type="PROSITE" id="PS51257">
    <property type="entry name" value="PROKAR_LIPOPROTEIN"/>
    <property type="match status" value="1"/>
</dbReference>
<dbReference type="PROSITE" id="PS50240">
    <property type="entry name" value="TRYPSIN_DOM"/>
    <property type="match status" value="1"/>
</dbReference>
<evidence type="ECO:0000256" key="1">
    <source>
        <dbReference type="ARBA" id="ARBA00004613"/>
    </source>
</evidence>
<dbReference type="GO" id="GO:0005576">
    <property type="term" value="C:extracellular region"/>
    <property type="evidence" value="ECO:0007669"/>
    <property type="project" value="UniProtKB-SubCell"/>
</dbReference>
<evidence type="ECO:0000256" key="10">
    <source>
        <dbReference type="SAM" id="SignalP"/>
    </source>
</evidence>
<dbReference type="InterPro" id="IPR018114">
    <property type="entry name" value="TRYPSIN_HIS"/>
</dbReference>
<dbReference type="InterPro" id="IPR001254">
    <property type="entry name" value="Trypsin_dom"/>
</dbReference>
<evidence type="ECO:0000256" key="5">
    <source>
        <dbReference type="ARBA" id="ARBA00022859"/>
    </source>
</evidence>
<evidence type="ECO:0000256" key="3">
    <source>
        <dbReference type="ARBA" id="ARBA00022588"/>
    </source>
</evidence>
<feature type="signal peptide" evidence="10">
    <location>
        <begin position="1"/>
        <end position="28"/>
    </location>
</feature>
<proteinExistence type="inferred from homology"/>
<comment type="similarity">
    <text evidence="8">Belongs to the peptidase S1 family. CLIP subfamily.</text>
</comment>
<keyword evidence="4 10" id="KW-0732">Signal</keyword>
<dbReference type="FunFam" id="2.40.10.10:FF:000028">
    <property type="entry name" value="Serine protease easter"/>
    <property type="match status" value="1"/>
</dbReference>
<dbReference type="AlphaFoldDB" id="A0AAG5CU27"/>
<name>A0AAG5CU27_ANOAO</name>
<dbReference type="GO" id="GO:0006508">
    <property type="term" value="P:proteolysis"/>
    <property type="evidence" value="ECO:0007669"/>
    <property type="project" value="UniProtKB-KW"/>
</dbReference>
<dbReference type="InterPro" id="IPR051487">
    <property type="entry name" value="Ser/Thr_Proteases_Immune/Dev"/>
</dbReference>
<dbReference type="CDD" id="cd00190">
    <property type="entry name" value="Tryp_SPc"/>
    <property type="match status" value="1"/>
</dbReference>
<evidence type="ECO:0000256" key="7">
    <source>
        <dbReference type="ARBA" id="ARBA00023180"/>
    </source>
</evidence>
<dbReference type="SUPFAM" id="SSF50494">
    <property type="entry name" value="Trypsin-like serine proteases"/>
    <property type="match status" value="1"/>
</dbReference>
<keyword evidence="9" id="KW-0378">Hydrolase</keyword>
<keyword evidence="2" id="KW-0964">Secreted</keyword>
<evidence type="ECO:0000313" key="13">
    <source>
        <dbReference type="Proteomes" id="UP000075880"/>
    </source>
</evidence>
<keyword evidence="6" id="KW-1015">Disulfide bond</keyword>
<keyword evidence="5" id="KW-0391">Immunity</keyword>
<sequence>MLPRETYRMRTGLMLLLGWISCLSFAEGQRLATRMCDEYRKVTIIKQTLIPLTLFPTAIEFESNNCTNLVQLIVGGEEAKYGEFPHHALLGYPNPERKGDFTFSCGGTLISDQHVMTAAHCFSHGDPEIVRLGEYDTKSSTGEEYDVNIAAIRKHPDYKNSRAYHDIALVKLANRIHFSRLIRPACLWDTEYRNVSKYIATGFGYNATLSGILSTTMMKVQLDEFPVEDCIETFKTDRRFRGGVHNGQLCIGSIVEGRDTCQGDSGGPLQTVTSPHSCMYHVVGITSTGGACGIANSKAIYTKVSYYLEWLEDNVWGRNAL</sequence>
<dbReference type="Pfam" id="PF00089">
    <property type="entry name" value="Trypsin"/>
    <property type="match status" value="1"/>
</dbReference>
<feature type="chain" id="PRO_5042484484" description="Peptidase S1 domain-containing protein" evidence="10">
    <location>
        <begin position="29"/>
        <end position="321"/>
    </location>
</feature>
<dbReference type="InterPro" id="IPR009003">
    <property type="entry name" value="Peptidase_S1_PA"/>
</dbReference>
<dbReference type="PANTHER" id="PTHR24256">
    <property type="entry name" value="TRYPTASE-RELATED"/>
    <property type="match status" value="1"/>
</dbReference>
<keyword evidence="9" id="KW-0720">Serine protease</keyword>
<keyword evidence="9" id="KW-0645">Protease</keyword>
<keyword evidence="7" id="KW-0325">Glycoprotein</keyword>